<feature type="compositionally biased region" description="Polar residues" evidence="1">
    <location>
        <begin position="189"/>
        <end position="216"/>
    </location>
</feature>
<dbReference type="EMBL" id="KQ965731">
    <property type="protein sequence ID" value="KXS22232.1"/>
    <property type="molecule type" value="Genomic_DNA"/>
</dbReference>
<dbReference type="OrthoDB" id="10636485at2759"/>
<feature type="region of interest" description="Disordered" evidence="1">
    <location>
        <begin position="599"/>
        <end position="641"/>
    </location>
</feature>
<protein>
    <submittedName>
        <fullName evidence="3">Uncharacterized protein</fullName>
    </submittedName>
</protein>
<name>A0A139AZR3_GONPJ</name>
<keyword evidence="2" id="KW-0472">Membrane</keyword>
<gene>
    <name evidence="3" type="ORF">M427DRAFT_26846</name>
</gene>
<feature type="region of interest" description="Disordered" evidence="1">
    <location>
        <begin position="178"/>
        <end position="222"/>
    </location>
</feature>
<keyword evidence="2" id="KW-0812">Transmembrane</keyword>
<feature type="region of interest" description="Disordered" evidence="1">
    <location>
        <begin position="48"/>
        <end position="74"/>
    </location>
</feature>
<feature type="transmembrane region" description="Helical" evidence="2">
    <location>
        <begin position="104"/>
        <end position="123"/>
    </location>
</feature>
<dbReference type="Proteomes" id="UP000070544">
    <property type="component" value="Unassembled WGS sequence"/>
</dbReference>
<keyword evidence="2" id="KW-1133">Transmembrane helix</keyword>
<keyword evidence="4" id="KW-1185">Reference proteome</keyword>
<proteinExistence type="predicted"/>
<dbReference type="AlphaFoldDB" id="A0A139AZR3"/>
<sequence length="641" mass="69433">MRRTAVLMVGIEGRPRSDVHSRSLGHLSVVDMWPRRNQDPLSLAEREKAGFKAPPPTPRASPPSWATDWKHPRRTQQQRRALGRGCGDVFAGFRRGIRGRWKPMLVVVVVAAALLTWWSGASWDGAYRRPAGSPLVDDGALANNWVVEDVGDVDFDGRETEGWNDVGRSTAPAMLSTVEESGTKGGQATPVSGVSTGPLTLPKSQPSPTETTTTLNDVDHAGYAPKTEAPAASQTQSALLSTKLPVETPAPTPGSPPRRLLVLSQLGTDTTSASWAAKFFANLPRVFYPLNSSSSSSDTPRSRSHAASYLRFILDHYPANTNDTLPDMVALLPSSRTGSGVADTAAHLAFLNWPLLERHAFASLTDSPPARLFLREAVARAMKWRQERGETFSATTTLDAAIASAEFRAEHSSAHRLLVVYKFLRDHLCPLLHILPPDILTPSAPRVVVSRAAVLSRPREVYVQLLARVEADPDFDAFLSLTWGVLWAARDDNGGLGEPPSGLCQLTTGLCLPMSEVRRVISEGRIEGVLPAHGWDADPAATGTPVAPRIMPAFSAEEPPRYFWDMRAGSGSAESKPNTGIGRDVSGMRFVSPRALERIEEKREMGGYSPEPPELSDRGATVPAGAEKENVVSEEDELNLL</sequence>
<evidence type="ECO:0000313" key="3">
    <source>
        <dbReference type="EMBL" id="KXS22232.1"/>
    </source>
</evidence>
<reference evidence="3 4" key="1">
    <citation type="journal article" date="2015" name="Genome Biol. Evol.">
        <title>Phylogenomic analyses indicate that early fungi evolved digesting cell walls of algal ancestors of land plants.</title>
        <authorList>
            <person name="Chang Y."/>
            <person name="Wang S."/>
            <person name="Sekimoto S."/>
            <person name="Aerts A.L."/>
            <person name="Choi C."/>
            <person name="Clum A."/>
            <person name="LaButti K.M."/>
            <person name="Lindquist E.A."/>
            <person name="Yee Ngan C."/>
            <person name="Ohm R.A."/>
            <person name="Salamov A.A."/>
            <person name="Grigoriev I.V."/>
            <person name="Spatafora J.W."/>
            <person name="Berbee M.L."/>
        </authorList>
    </citation>
    <scope>NUCLEOTIDE SEQUENCE [LARGE SCALE GENOMIC DNA]</scope>
    <source>
        <strain evidence="3 4">JEL478</strain>
    </source>
</reference>
<feature type="compositionally biased region" description="Acidic residues" evidence="1">
    <location>
        <begin position="632"/>
        <end position="641"/>
    </location>
</feature>
<organism evidence="3 4">
    <name type="scientific">Gonapodya prolifera (strain JEL478)</name>
    <name type="common">Monoblepharis prolifera</name>
    <dbReference type="NCBI Taxonomy" id="1344416"/>
    <lineage>
        <taxon>Eukaryota</taxon>
        <taxon>Fungi</taxon>
        <taxon>Fungi incertae sedis</taxon>
        <taxon>Chytridiomycota</taxon>
        <taxon>Chytridiomycota incertae sedis</taxon>
        <taxon>Monoblepharidomycetes</taxon>
        <taxon>Monoblepharidales</taxon>
        <taxon>Gonapodyaceae</taxon>
        <taxon>Gonapodya</taxon>
    </lineage>
</organism>
<evidence type="ECO:0000256" key="2">
    <source>
        <dbReference type="SAM" id="Phobius"/>
    </source>
</evidence>
<dbReference type="InterPro" id="IPR021838">
    <property type="entry name" value="DUF3431"/>
</dbReference>
<dbReference type="Pfam" id="PF11913">
    <property type="entry name" value="DUF3431"/>
    <property type="match status" value="1"/>
</dbReference>
<accession>A0A139AZR3</accession>
<evidence type="ECO:0000313" key="4">
    <source>
        <dbReference type="Proteomes" id="UP000070544"/>
    </source>
</evidence>
<evidence type="ECO:0000256" key="1">
    <source>
        <dbReference type="SAM" id="MobiDB-lite"/>
    </source>
</evidence>